<dbReference type="InterPro" id="IPR007165">
    <property type="entry name" value="Phage_holin_4_2"/>
</dbReference>
<dbReference type="RefSeq" id="WP_379496331.1">
    <property type="nucleotide sequence ID" value="NZ_JBHSAO010000006.1"/>
</dbReference>
<feature type="transmembrane region" description="Helical" evidence="1">
    <location>
        <begin position="30"/>
        <end position="48"/>
    </location>
</feature>
<evidence type="ECO:0000256" key="1">
    <source>
        <dbReference type="SAM" id="Phobius"/>
    </source>
</evidence>
<reference evidence="3" key="1">
    <citation type="journal article" date="2019" name="Int. J. Syst. Evol. Microbiol.">
        <title>The Global Catalogue of Microorganisms (GCM) 10K type strain sequencing project: providing services to taxonomists for standard genome sequencing and annotation.</title>
        <authorList>
            <consortium name="The Broad Institute Genomics Platform"/>
            <consortium name="The Broad Institute Genome Sequencing Center for Infectious Disease"/>
            <person name="Wu L."/>
            <person name="Ma J."/>
        </authorList>
    </citation>
    <scope>NUCLEOTIDE SEQUENCE [LARGE SCALE GENOMIC DNA]</scope>
    <source>
        <strain evidence="3">IBRC-M 10703</strain>
    </source>
</reference>
<dbReference type="EMBL" id="JBHSAO010000006">
    <property type="protein sequence ID" value="MFC4023832.1"/>
    <property type="molecule type" value="Genomic_DNA"/>
</dbReference>
<dbReference type="PANTHER" id="PTHR37309:SF1">
    <property type="entry name" value="SLR0284 PROTEIN"/>
    <property type="match status" value="1"/>
</dbReference>
<comment type="caution">
    <text evidence="2">The sequence shown here is derived from an EMBL/GenBank/DDBJ whole genome shotgun (WGS) entry which is preliminary data.</text>
</comment>
<keyword evidence="1" id="KW-0812">Transmembrane</keyword>
<name>A0ABV8GZ49_9BACI</name>
<gene>
    <name evidence="2" type="ORF">ACFOUV_08510</name>
</gene>
<keyword evidence="3" id="KW-1185">Reference proteome</keyword>
<sequence length="119" mass="12716">MILRWIVSLVLNAIALIAVAQLFDSFHLEGFGTAILASFILAILNILVKPILIILTLPITILTLGLFLIIINAITLMFAQALIGSSFVIDGFGIAIIASIVISLISMLLNSLIKDSLKG</sequence>
<accession>A0ABV8GZ49</accession>
<evidence type="ECO:0000313" key="2">
    <source>
        <dbReference type="EMBL" id="MFC4023832.1"/>
    </source>
</evidence>
<dbReference type="PANTHER" id="PTHR37309">
    <property type="entry name" value="SLR0284 PROTEIN"/>
    <property type="match status" value="1"/>
</dbReference>
<keyword evidence="1" id="KW-1133">Transmembrane helix</keyword>
<dbReference type="Proteomes" id="UP001595772">
    <property type="component" value="Unassembled WGS sequence"/>
</dbReference>
<feature type="transmembrane region" description="Helical" evidence="1">
    <location>
        <begin position="91"/>
        <end position="113"/>
    </location>
</feature>
<proteinExistence type="predicted"/>
<feature type="transmembrane region" description="Helical" evidence="1">
    <location>
        <begin position="55"/>
        <end position="79"/>
    </location>
</feature>
<keyword evidence="1" id="KW-0472">Membrane</keyword>
<evidence type="ECO:0000313" key="3">
    <source>
        <dbReference type="Proteomes" id="UP001595772"/>
    </source>
</evidence>
<dbReference type="Pfam" id="PF04020">
    <property type="entry name" value="Phage_holin_4_2"/>
    <property type="match status" value="1"/>
</dbReference>
<organism evidence="2 3">
    <name type="scientific">Oceanobacillus longus</name>
    <dbReference type="NCBI Taxonomy" id="930120"/>
    <lineage>
        <taxon>Bacteria</taxon>
        <taxon>Bacillati</taxon>
        <taxon>Bacillota</taxon>
        <taxon>Bacilli</taxon>
        <taxon>Bacillales</taxon>
        <taxon>Bacillaceae</taxon>
        <taxon>Oceanobacillus</taxon>
    </lineage>
</organism>
<protein>
    <submittedName>
        <fullName evidence="2">Phage holin family protein</fullName>
    </submittedName>
</protein>